<dbReference type="RefSeq" id="WP_010840008.1">
    <property type="nucleotide sequence ID" value="NZ_QRCM01000001.1"/>
</dbReference>
<accession>A0A6P2CD19</accession>
<protein>
    <submittedName>
        <fullName evidence="2">Type VII secretion-associated protein</fullName>
    </submittedName>
</protein>
<organism evidence="2 3">
    <name type="scientific">Rhodococcus rhodnii</name>
    <dbReference type="NCBI Taxonomy" id="38312"/>
    <lineage>
        <taxon>Bacteria</taxon>
        <taxon>Bacillati</taxon>
        <taxon>Actinomycetota</taxon>
        <taxon>Actinomycetes</taxon>
        <taxon>Mycobacteriales</taxon>
        <taxon>Nocardiaceae</taxon>
        <taxon>Rhodococcus</taxon>
    </lineage>
</organism>
<evidence type="ECO:0000313" key="3">
    <source>
        <dbReference type="Proteomes" id="UP000471120"/>
    </source>
</evidence>
<evidence type="ECO:0000256" key="1">
    <source>
        <dbReference type="SAM" id="MobiDB-lite"/>
    </source>
</evidence>
<gene>
    <name evidence="2" type="ORF">DW322_09610</name>
</gene>
<proteinExistence type="predicted"/>
<sequence>MTTVLVTEPRCWIADRSDVRSGPARLAPDEVRGGVRASTTGPDVLATTGARWVLVEGEPIRVADALAAVTGTVHGSRDATWIVPSYWGARRRGAVLTGAGEPASSIPLARAASLRASMRADVAVVEIYATAVCAVRTPGVVTTDLDAPVAAEYARIDADPVECVARVLAAVCAGAAVSEVLVYSASGQPVGETLYRAVRPIIGPHTAIREMGADEIVAAVEAAYAASGGSSAPRRRRPRGVLGVPGASAPRRRAPSRPLWVGVAVVGMLVAAVGVVLQTQRGDTAAPNVASPNVSAPDGETPAAPPVPVASAPGVAAVVDLGAGLEAVLPAGWRDAPERRGDLDGVARAELLPESGDPARIVIERNSLDGPRSLADIGAELADAATATDGRIDGVDASATFGGRPVVAYVETPGDGSTVRWFVIPFGEREIQISVGCQYRDSWFAVHRPCQEVVAGVGAP</sequence>
<dbReference type="InterPro" id="IPR023840">
    <property type="entry name" value="T7SS_Rv3446c"/>
</dbReference>
<dbReference type="Proteomes" id="UP000471120">
    <property type="component" value="Unassembled WGS sequence"/>
</dbReference>
<comment type="caution">
    <text evidence="2">The sequence shown here is derived from an EMBL/GenBank/DDBJ whole genome shotgun (WGS) entry which is preliminary data.</text>
</comment>
<feature type="region of interest" description="Disordered" evidence="1">
    <location>
        <begin position="228"/>
        <end position="254"/>
    </location>
</feature>
<dbReference type="NCBIfam" id="TIGR03931">
    <property type="entry name" value="T7SS_Rv3446c"/>
    <property type="match status" value="1"/>
</dbReference>
<dbReference type="EMBL" id="QRCM01000001">
    <property type="protein sequence ID" value="TXG90433.1"/>
    <property type="molecule type" value="Genomic_DNA"/>
</dbReference>
<name>A0A6P2CD19_9NOCA</name>
<reference evidence="2 3" key="1">
    <citation type="submission" date="2018-07" db="EMBL/GenBank/DDBJ databases">
        <title>Genome sequence of Rhodococcus rhodnii ATCC 35071 from Rhodnius prolixus.</title>
        <authorList>
            <person name="Patel V."/>
            <person name="Vogel K.J."/>
        </authorList>
    </citation>
    <scope>NUCLEOTIDE SEQUENCE [LARGE SCALE GENOMIC DNA]</scope>
    <source>
        <strain evidence="2 3">ATCC 35071</strain>
    </source>
</reference>
<dbReference type="AlphaFoldDB" id="A0A6P2CD19"/>
<feature type="compositionally biased region" description="Low complexity" evidence="1">
    <location>
        <begin position="240"/>
        <end position="249"/>
    </location>
</feature>
<feature type="region of interest" description="Disordered" evidence="1">
    <location>
        <begin position="283"/>
        <end position="305"/>
    </location>
</feature>
<evidence type="ECO:0000313" key="2">
    <source>
        <dbReference type="EMBL" id="TXG90433.1"/>
    </source>
</evidence>